<dbReference type="EMBL" id="UFUW01000001">
    <property type="protein sequence ID" value="SUX17428.1"/>
    <property type="molecule type" value="Genomic_DNA"/>
</dbReference>
<dbReference type="AlphaFoldDB" id="A0A381DWP5"/>
<keyword evidence="8" id="KW-1185">Reference proteome</keyword>
<name>A0A381DWP5_9GAMM</name>
<accession>A0A381DWP5</accession>
<keyword evidence="3 5" id="KW-1133">Transmembrane helix</keyword>
<evidence type="ECO:0000256" key="2">
    <source>
        <dbReference type="ARBA" id="ARBA00022692"/>
    </source>
</evidence>
<dbReference type="InterPro" id="IPR051533">
    <property type="entry name" value="WaaL-like"/>
</dbReference>
<dbReference type="GO" id="GO:0016020">
    <property type="term" value="C:membrane"/>
    <property type="evidence" value="ECO:0007669"/>
    <property type="project" value="UniProtKB-SubCell"/>
</dbReference>
<evidence type="ECO:0000313" key="7">
    <source>
        <dbReference type="EMBL" id="SUX17428.1"/>
    </source>
</evidence>
<keyword evidence="2 5" id="KW-0812">Transmembrane</keyword>
<feature type="transmembrane region" description="Helical" evidence="5">
    <location>
        <begin position="57"/>
        <end position="75"/>
    </location>
</feature>
<feature type="transmembrane region" description="Helical" evidence="5">
    <location>
        <begin position="171"/>
        <end position="188"/>
    </location>
</feature>
<dbReference type="InterPro" id="IPR007016">
    <property type="entry name" value="O-antigen_ligase-rel_domated"/>
</dbReference>
<keyword evidence="7" id="KW-0436">Ligase</keyword>
<dbReference type="Pfam" id="PF04932">
    <property type="entry name" value="Wzy_C"/>
    <property type="match status" value="1"/>
</dbReference>
<dbReference type="Proteomes" id="UP000254572">
    <property type="component" value="Unassembled WGS sequence"/>
</dbReference>
<evidence type="ECO:0000256" key="4">
    <source>
        <dbReference type="ARBA" id="ARBA00023136"/>
    </source>
</evidence>
<feature type="transmembrane region" description="Helical" evidence="5">
    <location>
        <begin position="218"/>
        <end position="237"/>
    </location>
</feature>
<evidence type="ECO:0000256" key="1">
    <source>
        <dbReference type="ARBA" id="ARBA00004141"/>
    </source>
</evidence>
<feature type="transmembrane region" description="Helical" evidence="5">
    <location>
        <begin position="108"/>
        <end position="127"/>
    </location>
</feature>
<proteinExistence type="predicted"/>
<keyword evidence="4 5" id="KW-0472">Membrane</keyword>
<feature type="transmembrane region" description="Helical" evidence="5">
    <location>
        <begin position="147"/>
        <end position="164"/>
    </location>
</feature>
<feature type="transmembrane region" description="Helical" evidence="5">
    <location>
        <begin position="321"/>
        <end position="339"/>
    </location>
</feature>
<dbReference type="PANTHER" id="PTHR37422:SF13">
    <property type="entry name" value="LIPOPOLYSACCHARIDE BIOSYNTHESIS PROTEIN PA4999-RELATED"/>
    <property type="match status" value="1"/>
</dbReference>
<evidence type="ECO:0000313" key="8">
    <source>
        <dbReference type="Proteomes" id="UP000254572"/>
    </source>
</evidence>
<protein>
    <submittedName>
        <fullName evidence="7">Lipid A core - O-antigen ligase and related enzymes</fullName>
    </submittedName>
</protein>
<feature type="transmembrane region" description="Helical" evidence="5">
    <location>
        <begin position="375"/>
        <end position="395"/>
    </location>
</feature>
<evidence type="ECO:0000256" key="5">
    <source>
        <dbReference type="SAM" id="Phobius"/>
    </source>
</evidence>
<dbReference type="GO" id="GO:0016874">
    <property type="term" value="F:ligase activity"/>
    <property type="evidence" value="ECO:0007669"/>
    <property type="project" value="UniProtKB-KW"/>
</dbReference>
<dbReference type="PANTHER" id="PTHR37422">
    <property type="entry name" value="TEICHURONIC ACID BIOSYNTHESIS PROTEIN TUAE"/>
    <property type="match status" value="1"/>
</dbReference>
<evidence type="ECO:0000259" key="6">
    <source>
        <dbReference type="Pfam" id="PF04932"/>
    </source>
</evidence>
<comment type="subcellular location">
    <subcellularLocation>
        <location evidence="1">Membrane</location>
        <topology evidence="1">Multi-pass membrane protein</topology>
    </subcellularLocation>
</comment>
<sequence length="401" mass="44486">MNTHLIRLNNIAVFLTFALSLAVKGGYNYGAGILFLASLFTLPQWWQKRPRGRDLRLIALGFVLMGGIALIDVWLSGLRDTYYNIPLKFLVMPLILAYLAAYPPDPRAIWWGAAAGALFGLATALYYTHCAPELLPDGRAARYLHPIQLGNLAMLFALLCACSLRSQPRGWVLLPPLAGILAGLYTVVLSQTRGSLSALAWTLAILAILSLRRRHFRARSIAISASILLILGGAFWLGKGDIISERLAEARQDIALYQQGDSNTSIGARFEMWRFAWQEGSRYPVFGPGTARMLVDKASWPTISQFGHMHNEFLDAFARRGLIGLAIVFYLFLVPLYYYRRHNRPAQADAAALRLAGSAHILLYSGFSMTQAALYSHNSGFLFFALPLCMMYAAYRAKCVA</sequence>
<dbReference type="OrthoDB" id="8576060at2"/>
<feature type="transmembrane region" description="Helical" evidence="5">
    <location>
        <begin position="81"/>
        <end position="101"/>
    </location>
</feature>
<gene>
    <name evidence="7" type="ORF">NCTC13294_00045</name>
</gene>
<dbReference type="RefSeq" id="WP_115610408.1">
    <property type="nucleotide sequence ID" value="NZ_JBHLZC010000001.1"/>
</dbReference>
<feature type="transmembrane region" description="Helical" evidence="5">
    <location>
        <begin position="351"/>
        <end position="369"/>
    </location>
</feature>
<feature type="domain" description="O-antigen ligase-related" evidence="6">
    <location>
        <begin position="179"/>
        <end position="328"/>
    </location>
</feature>
<feature type="transmembrane region" description="Helical" evidence="5">
    <location>
        <begin position="194"/>
        <end position="211"/>
    </location>
</feature>
<evidence type="ECO:0000256" key="3">
    <source>
        <dbReference type="ARBA" id="ARBA00022989"/>
    </source>
</evidence>
<reference evidence="7 8" key="1">
    <citation type="submission" date="2018-06" db="EMBL/GenBank/DDBJ databases">
        <authorList>
            <consortium name="Pathogen Informatics"/>
            <person name="Doyle S."/>
        </authorList>
    </citation>
    <scope>NUCLEOTIDE SEQUENCE [LARGE SCALE GENOMIC DNA]</scope>
    <source>
        <strain evidence="7 8">NCTC13294</strain>
    </source>
</reference>
<organism evidence="7 8">
    <name type="scientific">Cardiobacterium valvarum</name>
    <dbReference type="NCBI Taxonomy" id="194702"/>
    <lineage>
        <taxon>Bacteria</taxon>
        <taxon>Pseudomonadati</taxon>
        <taxon>Pseudomonadota</taxon>
        <taxon>Gammaproteobacteria</taxon>
        <taxon>Cardiobacteriales</taxon>
        <taxon>Cardiobacteriaceae</taxon>
        <taxon>Cardiobacterium</taxon>
    </lineage>
</organism>